<dbReference type="Pfam" id="PF03807">
    <property type="entry name" value="F420_oxidored"/>
    <property type="match status" value="1"/>
</dbReference>
<dbReference type="AlphaFoldDB" id="A0A1H2Q6Q8"/>
<accession>A0A1H2Q6Q8</accession>
<dbReference type="InterPro" id="IPR000304">
    <property type="entry name" value="Pyrroline-COOH_reductase"/>
</dbReference>
<comment type="catalytic activity">
    <reaction evidence="9">
        <text>L-proline + NAD(+) = (S)-1-pyrroline-5-carboxylate + NADH + 2 H(+)</text>
        <dbReference type="Rhea" id="RHEA:14105"/>
        <dbReference type="ChEBI" id="CHEBI:15378"/>
        <dbReference type="ChEBI" id="CHEBI:17388"/>
        <dbReference type="ChEBI" id="CHEBI:57540"/>
        <dbReference type="ChEBI" id="CHEBI:57945"/>
        <dbReference type="ChEBI" id="CHEBI:60039"/>
        <dbReference type="EC" id="1.5.1.2"/>
    </reaction>
</comment>
<feature type="binding site" evidence="11">
    <location>
        <position position="65"/>
    </location>
    <ligand>
        <name>NADPH</name>
        <dbReference type="ChEBI" id="CHEBI:57783"/>
    </ligand>
</feature>
<sequence>MMTKTNLQQKTIAFIGSGSMAEAIFSGLLRHELVKPANVLGTVKSSADKQARLKEQYGIEVKTNNQEAVKAADIVVLAVKPKDAEAVVQSFAGELTKDKLLISVLAGISLSDLESFVEQDVPVVRSMPNTSAHVGASTTAICAGTYANDEDLDLAESLFQVVGSVHTISEQDIDGFTAIAGSGPAYFYYFLEAMEQMAAESGFDPEEAKNIIAHTIEGAAFRYLDSDKKPHELYQEVLSPNGVTEAAFTHLEKHRVQKHFLEAMKEASKRSGSIGD</sequence>
<evidence type="ECO:0000256" key="8">
    <source>
        <dbReference type="ARBA" id="ARBA00058118"/>
    </source>
</evidence>
<dbReference type="PIRSF" id="PIRSF000193">
    <property type="entry name" value="Pyrrol-5-carb_rd"/>
    <property type="match status" value="1"/>
</dbReference>
<dbReference type="InterPro" id="IPR036291">
    <property type="entry name" value="NAD(P)-bd_dom_sf"/>
</dbReference>
<dbReference type="Proteomes" id="UP000199488">
    <property type="component" value="Unassembled WGS sequence"/>
</dbReference>
<keyword evidence="15" id="KW-1185">Reference proteome</keyword>
<evidence type="ECO:0000256" key="7">
    <source>
        <dbReference type="ARBA" id="ARBA00023002"/>
    </source>
</evidence>
<dbReference type="SUPFAM" id="SSF51735">
    <property type="entry name" value="NAD(P)-binding Rossmann-fold domains"/>
    <property type="match status" value="1"/>
</dbReference>
<keyword evidence="5 9" id="KW-0641">Proline biosynthesis</keyword>
<evidence type="ECO:0000313" key="14">
    <source>
        <dbReference type="EMBL" id="SDW02344.1"/>
    </source>
</evidence>
<evidence type="ECO:0000256" key="1">
    <source>
        <dbReference type="ARBA" id="ARBA00004496"/>
    </source>
</evidence>
<dbReference type="GO" id="GO:0055129">
    <property type="term" value="P:L-proline biosynthetic process"/>
    <property type="evidence" value="ECO:0007669"/>
    <property type="project" value="UniProtKB-UniRule"/>
</dbReference>
<gene>
    <name evidence="9" type="primary">proC</name>
    <name evidence="14" type="ORF">SAMN05421781_0156</name>
</gene>
<comment type="pathway">
    <text evidence="9">Amino-acid biosynthesis; L-proline biosynthesis; L-proline from L-glutamate 5-semialdehyde: step 1/1.</text>
</comment>
<dbReference type="PANTHER" id="PTHR11645">
    <property type="entry name" value="PYRROLINE-5-CARBOXYLATE REDUCTASE"/>
    <property type="match status" value="1"/>
</dbReference>
<dbReference type="Gene3D" id="3.40.50.720">
    <property type="entry name" value="NAD(P)-binding Rossmann-like Domain"/>
    <property type="match status" value="1"/>
</dbReference>
<dbReference type="Pfam" id="PF14748">
    <property type="entry name" value="P5CR_dimer"/>
    <property type="match status" value="1"/>
</dbReference>
<dbReference type="Gene3D" id="1.10.3730.10">
    <property type="entry name" value="ProC C-terminal domain-like"/>
    <property type="match status" value="1"/>
</dbReference>
<dbReference type="InterPro" id="IPR008927">
    <property type="entry name" value="6-PGluconate_DH-like_C_sf"/>
</dbReference>
<dbReference type="UniPathway" id="UPA00098">
    <property type="reaction ID" value="UER00361"/>
</dbReference>
<keyword evidence="3 9" id="KW-0963">Cytoplasm</keyword>
<dbReference type="PANTHER" id="PTHR11645:SF49">
    <property type="entry name" value="PYRROLINE-5-CARBOXYLATE REDUCTASE 1"/>
    <property type="match status" value="1"/>
</dbReference>
<dbReference type="RefSeq" id="WP_091610173.1">
    <property type="nucleotide sequence ID" value="NZ_FNNC01000001.1"/>
</dbReference>
<dbReference type="NCBIfam" id="TIGR00112">
    <property type="entry name" value="proC"/>
    <property type="match status" value="1"/>
</dbReference>
<name>A0A1H2Q6Q8_9BACI</name>
<evidence type="ECO:0000256" key="11">
    <source>
        <dbReference type="PIRSR" id="PIRSR000193-1"/>
    </source>
</evidence>
<feature type="binding site" evidence="11">
    <location>
        <begin position="15"/>
        <end position="20"/>
    </location>
    <ligand>
        <name>NADP(+)</name>
        <dbReference type="ChEBI" id="CHEBI:58349"/>
    </ligand>
</feature>
<evidence type="ECO:0000256" key="3">
    <source>
        <dbReference type="ARBA" id="ARBA00022490"/>
    </source>
</evidence>
<evidence type="ECO:0000259" key="13">
    <source>
        <dbReference type="Pfam" id="PF14748"/>
    </source>
</evidence>
<comment type="subcellular location">
    <subcellularLocation>
        <location evidence="1 9">Cytoplasm</location>
    </subcellularLocation>
</comment>
<dbReference type="GO" id="GO:0005737">
    <property type="term" value="C:cytoplasm"/>
    <property type="evidence" value="ECO:0007669"/>
    <property type="project" value="UniProtKB-SubCell"/>
</dbReference>
<comment type="function">
    <text evidence="8 9">Catalyzes the reduction of 1-pyrroline-5-carboxylate (PCA) to L-proline.</text>
</comment>
<evidence type="ECO:0000256" key="6">
    <source>
        <dbReference type="ARBA" id="ARBA00022857"/>
    </source>
</evidence>
<dbReference type="EC" id="1.5.1.2" evidence="9 10"/>
<dbReference type="InterPro" id="IPR028939">
    <property type="entry name" value="P5C_Rdtase_cat_N"/>
</dbReference>
<feature type="domain" description="Pyrroline-5-carboxylate reductase dimerisation" evidence="13">
    <location>
        <begin position="170"/>
        <end position="272"/>
    </location>
</feature>
<keyword evidence="7 9" id="KW-0560">Oxidoreductase</keyword>
<proteinExistence type="inferred from homology"/>
<comment type="similarity">
    <text evidence="2 9">Belongs to the pyrroline-5-carboxylate reductase family.</text>
</comment>
<dbReference type="STRING" id="1122204.SAMN05421781_0156"/>
<comment type="catalytic activity">
    <reaction evidence="9">
        <text>L-proline + NADP(+) = (S)-1-pyrroline-5-carboxylate + NADPH + 2 H(+)</text>
        <dbReference type="Rhea" id="RHEA:14109"/>
        <dbReference type="ChEBI" id="CHEBI:15378"/>
        <dbReference type="ChEBI" id="CHEBI:17388"/>
        <dbReference type="ChEBI" id="CHEBI:57783"/>
        <dbReference type="ChEBI" id="CHEBI:58349"/>
        <dbReference type="ChEBI" id="CHEBI:60039"/>
        <dbReference type="EC" id="1.5.1.2"/>
    </reaction>
</comment>
<keyword evidence="4 9" id="KW-0028">Amino-acid biosynthesis</keyword>
<dbReference type="GO" id="GO:0004735">
    <property type="term" value="F:pyrroline-5-carboxylate reductase activity"/>
    <property type="evidence" value="ECO:0007669"/>
    <property type="project" value="UniProtKB-UniRule"/>
</dbReference>
<evidence type="ECO:0000259" key="12">
    <source>
        <dbReference type="Pfam" id="PF03807"/>
    </source>
</evidence>
<feature type="binding site" evidence="11">
    <location>
        <begin position="78"/>
        <end position="81"/>
    </location>
    <ligand>
        <name>NADP(+)</name>
        <dbReference type="ChEBI" id="CHEBI:58349"/>
    </ligand>
</feature>
<dbReference type="HAMAP" id="MF_01925">
    <property type="entry name" value="P5C_reductase"/>
    <property type="match status" value="1"/>
</dbReference>
<evidence type="ECO:0000256" key="2">
    <source>
        <dbReference type="ARBA" id="ARBA00005525"/>
    </source>
</evidence>
<protein>
    <recommendedName>
        <fullName evidence="9 10">Pyrroline-5-carboxylate reductase</fullName>
        <shortName evidence="9">P5C reductase</shortName>
        <shortName evidence="9">P5CR</shortName>
        <ecNumber evidence="9 10">1.5.1.2</ecNumber>
    </recommendedName>
    <alternativeName>
        <fullName evidence="9">PCA reductase</fullName>
    </alternativeName>
</protein>
<keyword evidence="6 9" id="KW-0521">NADP</keyword>
<evidence type="ECO:0000313" key="15">
    <source>
        <dbReference type="Proteomes" id="UP000199488"/>
    </source>
</evidence>
<dbReference type="SUPFAM" id="SSF48179">
    <property type="entry name" value="6-phosphogluconate dehydrogenase C-terminal domain-like"/>
    <property type="match status" value="1"/>
</dbReference>
<dbReference type="FunFam" id="1.10.3730.10:FF:000001">
    <property type="entry name" value="Pyrroline-5-carboxylate reductase"/>
    <property type="match status" value="1"/>
</dbReference>
<evidence type="ECO:0000256" key="10">
    <source>
        <dbReference type="NCBIfam" id="TIGR00112"/>
    </source>
</evidence>
<dbReference type="EMBL" id="FNNC01000001">
    <property type="protein sequence ID" value="SDW02344.1"/>
    <property type="molecule type" value="Genomic_DNA"/>
</dbReference>
<organism evidence="14 15">
    <name type="scientific">Marinococcus luteus</name>
    <dbReference type="NCBI Taxonomy" id="1122204"/>
    <lineage>
        <taxon>Bacteria</taxon>
        <taxon>Bacillati</taxon>
        <taxon>Bacillota</taxon>
        <taxon>Bacilli</taxon>
        <taxon>Bacillales</taxon>
        <taxon>Bacillaceae</taxon>
        <taxon>Marinococcus</taxon>
    </lineage>
</organism>
<feature type="domain" description="Pyrroline-5-carboxylate reductase catalytic N-terminal" evidence="12">
    <location>
        <begin position="11"/>
        <end position="107"/>
    </location>
</feature>
<evidence type="ECO:0000256" key="4">
    <source>
        <dbReference type="ARBA" id="ARBA00022605"/>
    </source>
</evidence>
<evidence type="ECO:0000256" key="9">
    <source>
        <dbReference type="HAMAP-Rule" id="MF_01925"/>
    </source>
</evidence>
<reference evidence="14 15" key="1">
    <citation type="submission" date="2016-10" db="EMBL/GenBank/DDBJ databases">
        <authorList>
            <person name="de Groot N.N."/>
        </authorList>
    </citation>
    <scope>NUCLEOTIDE SEQUENCE [LARGE SCALE GENOMIC DNA]</scope>
    <source>
        <strain evidence="14 15">DSM 23126</strain>
    </source>
</reference>
<dbReference type="InterPro" id="IPR029036">
    <property type="entry name" value="P5CR_dimer"/>
</dbReference>
<dbReference type="OrthoDB" id="9805754at2"/>
<evidence type="ECO:0000256" key="5">
    <source>
        <dbReference type="ARBA" id="ARBA00022650"/>
    </source>
</evidence>
<dbReference type="FunFam" id="3.40.50.720:FF:000190">
    <property type="entry name" value="Pyrroline-5-carboxylate reductase"/>
    <property type="match status" value="1"/>
</dbReference>